<dbReference type="GO" id="GO:0051604">
    <property type="term" value="P:protein maturation"/>
    <property type="evidence" value="ECO:0007669"/>
    <property type="project" value="TreeGrafter"/>
</dbReference>
<feature type="region of interest" description="Disordered" evidence="3">
    <location>
        <begin position="183"/>
        <end position="210"/>
    </location>
</feature>
<dbReference type="GO" id="GO:0004298">
    <property type="term" value="F:threonine-type endopeptidase activity"/>
    <property type="evidence" value="ECO:0007669"/>
    <property type="project" value="InterPro"/>
</dbReference>
<dbReference type="Gene3D" id="3.60.20.30">
    <property type="entry name" value="(Glycosyl)asparaginase"/>
    <property type="match status" value="1"/>
</dbReference>
<dbReference type="GO" id="GO:0005737">
    <property type="term" value="C:cytoplasm"/>
    <property type="evidence" value="ECO:0007669"/>
    <property type="project" value="TreeGrafter"/>
</dbReference>
<dbReference type="AlphaFoldDB" id="A0A4S4L070"/>
<accession>A0A4S4L070</accession>
<evidence type="ECO:0000313" key="5">
    <source>
        <dbReference type="Proteomes" id="UP000308199"/>
    </source>
</evidence>
<dbReference type="SUPFAM" id="SSF56235">
    <property type="entry name" value="N-terminal nucleophile aminohydrolases (Ntn hydrolases)"/>
    <property type="match status" value="1"/>
</dbReference>
<name>A0A4S4L070_9AGAM</name>
<dbReference type="CDD" id="cd04514">
    <property type="entry name" value="Taspase1_like"/>
    <property type="match status" value="1"/>
</dbReference>
<evidence type="ECO:0000256" key="1">
    <source>
        <dbReference type="PIRSR" id="PIRSR600246-1"/>
    </source>
</evidence>
<reference evidence="4 5" key="1">
    <citation type="submission" date="2019-02" db="EMBL/GenBank/DDBJ databases">
        <title>Genome sequencing of the rare red list fungi Phellinidium pouzarii.</title>
        <authorList>
            <person name="Buettner E."/>
            <person name="Kellner H."/>
        </authorList>
    </citation>
    <scope>NUCLEOTIDE SEQUENCE [LARGE SCALE GENOMIC DNA]</scope>
    <source>
        <strain evidence="4 5">DSM 108285</strain>
    </source>
</reference>
<dbReference type="InterPro" id="IPR000246">
    <property type="entry name" value="Peptidase_T2"/>
</dbReference>
<evidence type="ECO:0000313" key="4">
    <source>
        <dbReference type="EMBL" id="THH04555.1"/>
    </source>
</evidence>
<comment type="caution">
    <text evidence="4">The sequence shown here is derived from an EMBL/GenBank/DDBJ whole genome shotgun (WGS) entry which is preliminary data.</text>
</comment>
<proteinExistence type="predicted"/>
<sequence>MPSTQAPLAGPTWLVAVHGGAGYHSTQRASEKSVKQALRSACASAVEVLTNSRAARVDAIECAIRTLEDSECLNAGKGSNLTYDGGVECDASIMDGILQNFGSVGAVQGVKNSISVARVLMDNVSKPQPLGRVPPLTLVGHGAHAFARSCGLQTVDPDFLITDGARQTWQSWRKRYEEYSSSDVDPETGVLKQTPYKSRRSSGEDEVIQEEPNDDAMFEDTVGAVVCDDDSGMAAGVSSGGLLLKYPVSSIPVLWFSSCSVPFNIEAAVFGAGTWAHSPVDATTGVACSVSGTGEAIVRTSLARKLATALDAAPPESAHDTVHAVLKEFCEDCRARGDDNPRSGVLLVTKEPVVDDDDNDGDREVDFDRSSDVGVTLAADHVEPVNTQAAVIRDATGHSECEPKSVQYITRLNPRSRLRLWCAFTTHSMALAYASSVDPKPQARTHSTPVSTY</sequence>
<dbReference type="Proteomes" id="UP000308199">
    <property type="component" value="Unassembled WGS sequence"/>
</dbReference>
<evidence type="ECO:0000256" key="2">
    <source>
        <dbReference type="PIRSR" id="PIRSR600246-3"/>
    </source>
</evidence>
<dbReference type="PANTHER" id="PTHR10188">
    <property type="entry name" value="L-ASPARAGINASE"/>
    <property type="match status" value="1"/>
</dbReference>
<dbReference type="Pfam" id="PF01112">
    <property type="entry name" value="Asparaginase_2"/>
    <property type="match status" value="1"/>
</dbReference>
<dbReference type="InterPro" id="IPR029055">
    <property type="entry name" value="Ntn_hydrolases_N"/>
</dbReference>
<protein>
    <recommendedName>
        <fullName evidence="6">N-terminal nucleophile aminohydrolase</fullName>
    </recommendedName>
</protein>
<feature type="active site" description="Nucleophile" evidence="1">
    <location>
        <position position="221"/>
    </location>
</feature>
<dbReference type="InterPro" id="IPR037464">
    <property type="entry name" value="Taspase1"/>
</dbReference>
<gene>
    <name evidence="4" type="ORF">EW145_g5440</name>
</gene>
<keyword evidence="5" id="KW-1185">Reference proteome</keyword>
<organism evidence="4 5">
    <name type="scientific">Phellinidium pouzarii</name>
    <dbReference type="NCBI Taxonomy" id="167371"/>
    <lineage>
        <taxon>Eukaryota</taxon>
        <taxon>Fungi</taxon>
        <taxon>Dikarya</taxon>
        <taxon>Basidiomycota</taxon>
        <taxon>Agaricomycotina</taxon>
        <taxon>Agaricomycetes</taxon>
        <taxon>Hymenochaetales</taxon>
        <taxon>Hymenochaetaceae</taxon>
        <taxon>Phellinidium</taxon>
    </lineage>
</organism>
<dbReference type="EMBL" id="SGPK01000332">
    <property type="protein sequence ID" value="THH04555.1"/>
    <property type="molecule type" value="Genomic_DNA"/>
</dbReference>
<feature type="site" description="Cleavage; by autolysis" evidence="2">
    <location>
        <begin position="220"/>
        <end position="221"/>
    </location>
</feature>
<dbReference type="OrthoDB" id="77601at2759"/>
<dbReference type="PANTHER" id="PTHR10188:SF8">
    <property type="entry name" value="THREONINE ASPARTASE 1"/>
    <property type="match status" value="1"/>
</dbReference>
<evidence type="ECO:0000256" key="3">
    <source>
        <dbReference type="SAM" id="MobiDB-lite"/>
    </source>
</evidence>
<evidence type="ECO:0008006" key="6">
    <source>
        <dbReference type="Google" id="ProtNLM"/>
    </source>
</evidence>